<dbReference type="KEGG" id="cbar:PATL70BA_0825"/>
<evidence type="ECO:0000313" key="1">
    <source>
        <dbReference type="EMBL" id="VDN46697.1"/>
    </source>
</evidence>
<evidence type="ECO:0000313" key="2">
    <source>
        <dbReference type="Proteomes" id="UP000279029"/>
    </source>
</evidence>
<dbReference type="PANTHER" id="PTHR37023">
    <property type="entry name" value="TRANSPOSASE"/>
    <property type="match status" value="1"/>
</dbReference>
<keyword evidence="2" id="KW-1185">Reference proteome</keyword>
<accession>A0A3P7PQP8</accession>
<dbReference type="Proteomes" id="UP000279029">
    <property type="component" value="Chromosome"/>
</dbReference>
<protein>
    <recommendedName>
        <fullName evidence="3">Transposase</fullName>
    </recommendedName>
</protein>
<proteinExistence type="predicted"/>
<sequence length="74" mass="8529">MPSHYFHLVFTLPDTLRSLIYFNQELLYDLMYKAASKTLLDLSATKHSVTPGFSLVLHTWSQTLGYHLGRKGEQ</sequence>
<reference evidence="1 2" key="1">
    <citation type="submission" date="2018-09" db="EMBL/GenBank/DDBJ databases">
        <authorList>
            <person name="Postec A."/>
        </authorList>
    </citation>
    <scope>NUCLEOTIDE SEQUENCE [LARGE SCALE GENOMIC DNA]</scope>
    <source>
        <strain evidence="1">70B-A</strain>
    </source>
</reference>
<gene>
    <name evidence="1" type="ORF">PATL70BA_0825</name>
</gene>
<evidence type="ECO:0008006" key="3">
    <source>
        <dbReference type="Google" id="ProtNLM"/>
    </source>
</evidence>
<organism evidence="1 2">
    <name type="scientific">Petrocella atlantisensis</name>
    <dbReference type="NCBI Taxonomy" id="2173034"/>
    <lineage>
        <taxon>Bacteria</taxon>
        <taxon>Bacillati</taxon>
        <taxon>Bacillota</taxon>
        <taxon>Clostridia</taxon>
        <taxon>Lachnospirales</taxon>
        <taxon>Vallitaleaceae</taxon>
        <taxon>Petrocella</taxon>
    </lineage>
</organism>
<name>A0A3P7PQP8_9FIRM</name>
<dbReference type="PANTHER" id="PTHR37023:SF1">
    <property type="entry name" value="ISSOD25 TRANSPOSASE TNPA_ISSOD25"/>
    <property type="match status" value="1"/>
</dbReference>
<dbReference type="EMBL" id="LR130778">
    <property type="protein sequence ID" value="VDN46697.1"/>
    <property type="molecule type" value="Genomic_DNA"/>
</dbReference>
<dbReference type="AlphaFoldDB" id="A0A3P7PQP8"/>
<dbReference type="OrthoDB" id="9791273at2"/>